<keyword evidence="1" id="KW-0067">ATP-binding</keyword>
<dbReference type="Pfam" id="PF24476">
    <property type="entry name" value="DUF7580"/>
    <property type="match status" value="1"/>
</dbReference>
<dbReference type="Proteomes" id="UP000664534">
    <property type="component" value="Unassembled WGS sequence"/>
</dbReference>
<dbReference type="SUPFAM" id="SSF56112">
    <property type="entry name" value="Protein kinase-like (PK-like)"/>
    <property type="match status" value="2"/>
</dbReference>
<dbReference type="GO" id="GO:0005524">
    <property type="term" value="F:ATP binding"/>
    <property type="evidence" value="ECO:0007669"/>
    <property type="project" value="UniProtKB-UniRule"/>
</dbReference>
<dbReference type="PROSITE" id="PS50011">
    <property type="entry name" value="PROTEIN_KINASE_DOM"/>
    <property type="match status" value="1"/>
</dbReference>
<dbReference type="Gene3D" id="1.10.510.10">
    <property type="entry name" value="Transferase(Phosphotransferase) domain 1"/>
    <property type="match status" value="2"/>
</dbReference>
<evidence type="ECO:0000256" key="1">
    <source>
        <dbReference type="PROSITE-ProRule" id="PRU10141"/>
    </source>
</evidence>
<dbReference type="InterPro" id="IPR000719">
    <property type="entry name" value="Prot_kinase_dom"/>
</dbReference>
<keyword evidence="1" id="KW-0547">Nucleotide-binding</keyword>
<dbReference type="PANTHER" id="PTHR37542">
    <property type="entry name" value="HELO DOMAIN-CONTAINING PROTEIN-RELATED"/>
    <property type="match status" value="1"/>
</dbReference>
<dbReference type="CDD" id="cd00180">
    <property type="entry name" value="PKc"/>
    <property type="match status" value="1"/>
</dbReference>
<keyword evidence="4" id="KW-1185">Reference proteome</keyword>
<protein>
    <recommendedName>
        <fullName evidence="2">Protein kinase domain-containing protein</fullName>
    </recommendedName>
</protein>
<dbReference type="EMBL" id="CAJPDT010000021">
    <property type="protein sequence ID" value="CAF9918759.1"/>
    <property type="molecule type" value="Genomic_DNA"/>
</dbReference>
<gene>
    <name evidence="3" type="ORF">IMSHALPRED_004405</name>
</gene>
<evidence type="ECO:0000259" key="2">
    <source>
        <dbReference type="PROSITE" id="PS50011"/>
    </source>
</evidence>
<dbReference type="InterPro" id="IPR056002">
    <property type="entry name" value="DUF7580"/>
</dbReference>
<accession>A0A8H3IM64</accession>
<dbReference type="PANTHER" id="PTHR37542:SF3">
    <property type="entry name" value="PRION-INHIBITION AND PROPAGATION HELO DOMAIN-CONTAINING PROTEIN"/>
    <property type="match status" value="1"/>
</dbReference>
<dbReference type="InterPro" id="IPR017441">
    <property type="entry name" value="Protein_kinase_ATP_BS"/>
</dbReference>
<dbReference type="PROSITE" id="PS00107">
    <property type="entry name" value="PROTEIN_KINASE_ATP"/>
    <property type="match status" value="1"/>
</dbReference>
<organism evidence="3 4">
    <name type="scientific">Imshaugia aleurites</name>
    <dbReference type="NCBI Taxonomy" id="172621"/>
    <lineage>
        <taxon>Eukaryota</taxon>
        <taxon>Fungi</taxon>
        <taxon>Dikarya</taxon>
        <taxon>Ascomycota</taxon>
        <taxon>Pezizomycotina</taxon>
        <taxon>Lecanoromycetes</taxon>
        <taxon>OSLEUM clade</taxon>
        <taxon>Lecanoromycetidae</taxon>
        <taxon>Lecanorales</taxon>
        <taxon>Lecanorineae</taxon>
        <taxon>Parmeliaceae</taxon>
        <taxon>Imshaugia</taxon>
    </lineage>
</organism>
<proteinExistence type="predicted"/>
<name>A0A8H3IM64_9LECA</name>
<evidence type="ECO:0000313" key="3">
    <source>
        <dbReference type="EMBL" id="CAF9918759.1"/>
    </source>
</evidence>
<comment type="caution">
    <text evidence="3">The sequence shown here is derived from an EMBL/GenBank/DDBJ whole genome shotgun (WGS) entry which is preliminary data.</text>
</comment>
<dbReference type="Pfam" id="PF00069">
    <property type="entry name" value="Pkinase"/>
    <property type="match status" value="1"/>
</dbReference>
<dbReference type="GO" id="GO:0004672">
    <property type="term" value="F:protein kinase activity"/>
    <property type="evidence" value="ECO:0007669"/>
    <property type="project" value="InterPro"/>
</dbReference>
<dbReference type="InterPro" id="IPR011009">
    <property type="entry name" value="Kinase-like_dom_sf"/>
</dbReference>
<feature type="domain" description="Protein kinase" evidence="2">
    <location>
        <begin position="144"/>
        <end position="450"/>
    </location>
</feature>
<feature type="binding site" evidence="1">
    <location>
        <position position="181"/>
    </location>
    <ligand>
        <name>ATP</name>
        <dbReference type="ChEBI" id="CHEBI:30616"/>
    </ligand>
</feature>
<dbReference type="AlphaFoldDB" id="A0A8H3IM64"/>
<reference evidence="3" key="1">
    <citation type="submission" date="2021-03" db="EMBL/GenBank/DDBJ databases">
        <authorList>
            <person name="Tagirdzhanova G."/>
        </authorList>
    </citation>
    <scope>NUCLEOTIDE SEQUENCE</scope>
</reference>
<dbReference type="SMART" id="SM00220">
    <property type="entry name" value="S_TKc"/>
    <property type="match status" value="1"/>
</dbReference>
<evidence type="ECO:0000313" key="4">
    <source>
        <dbReference type="Proteomes" id="UP000664534"/>
    </source>
</evidence>
<dbReference type="OrthoDB" id="4062651at2759"/>
<sequence>MEELRRSIRKLRVLNHRQRRFIPHESVYRVMTYEIIQKTLEDSGLARHALEEIAQVIAAGARKVFAILVLEDKASFITKFIENDQLQHSHLDHKLPFSREHLHSFLSQDDVDDLFYERQWEFTAPVFSGQVMLRCLDSQTIMPFLDENVVGRGGFGTVYSLDVHVDHCKFGTGSHRALVRKESESQGTPIVELENLAILKYLRHPNIIELLGSYTHGSRQNLIFPRARSGDLAGLLKGPRPSPFSMNTDFFIALAELASAIAAVHNFATGHPELAKSGCHHDLKPKNILVDGARFLLCDFGLSRFKNTEESSDTAFKIGEGYYQAPECHALEGSMSKGRIRRSSDVWSFGCILAEMLTYMMWGAVGIEQFIQKRRFNVDNWSFFYFHSGTLPNPGVVEWLDSLKLESENPSCTINPRSCGLYLSLVKEILDMVPAKRPKAVAVETRLCFIALDALAQHISMLYQDLTTKVSKEAILLYVERERFESWRWVLDMNDSETEGKADEAAPSPVDTDRLRTGFQETIRSLRDIDETLQTVSAAYGDARSSILSPLRHVTLKLLTTLPRGSRERAEARLQLRLLNSEEASHLQLLGDSFQGTTVDKRLLELAAMKRMTILTRDRPTTEVTPLATLPLIESGYSDSDLVHSPHKHVQKNDKITVHNFRSTEKVVGRIPSLDGEDRRVLVEWSYYGGSWTPRSAELLERVAGRVELLGSISRFEVLRVLHCCGFYHAPESFALGLVFEYPVRGPEVKLITLQQILGYDSLNMVYPHAKDNRPLLGSKYRLAHSLACSIFEFHKTGWLHKRISSYNIVFFSRTPEASSRDELIDNPYLVGFEHSRLDGSDDFSSLSEPDHVEYQHPNFSQWGRSCLELDFYSFGLVLLEVGLWKGLKEMTAGRSWEGITQEHFRRRLISRRVPQLGPTMGARYRDAVKACLEWEPPAYEGFESPNDEHGQKARDKERSILVPLEFQRLVLEPLASCSA</sequence>